<dbReference type="EMBL" id="JBHEZX010000005">
    <property type="protein sequence ID" value="MFC1410419.1"/>
    <property type="molecule type" value="Genomic_DNA"/>
</dbReference>
<accession>A0ABV6V9L2</accession>
<dbReference type="Gene3D" id="3.20.20.80">
    <property type="entry name" value="Glycosidases"/>
    <property type="match status" value="1"/>
</dbReference>
<dbReference type="GO" id="GO:0016787">
    <property type="term" value="F:hydrolase activity"/>
    <property type="evidence" value="ECO:0007669"/>
    <property type="project" value="UniProtKB-KW"/>
</dbReference>
<protein>
    <submittedName>
        <fullName evidence="1">Glycoside hydrolase domain-containing protein</fullName>
    </submittedName>
</protein>
<evidence type="ECO:0000313" key="2">
    <source>
        <dbReference type="Proteomes" id="UP001592582"/>
    </source>
</evidence>
<dbReference type="Pfam" id="PF08924">
    <property type="entry name" value="Rv2525c_GlyHyd-like"/>
    <property type="match status" value="1"/>
</dbReference>
<dbReference type="InterPro" id="IPR015020">
    <property type="entry name" value="Rv2525c-like_Glyco_Hydro-like"/>
</dbReference>
<comment type="caution">
    <text evidence="1">The sequence shown here is derived from an EMBL/GenBank/DDBJ whole genome shotgun (WGS) entry which is preliminary data.</text>
</comment>
<name>A0ABV6V9L2_9ACTN</name>
<dbReference type="Proteomes" id="UP001592582">
    <property type="component" value="Unassembled WGS sequence"/>
</dbReference>
<sequence length="310" mass="32180">MSALTVVLDIAWSRPSTAAIKAVVVRDSEGLAHHPVGVVRYFSKDDTKDLHASEVPAYRAAGVLLATVYETTAGRATAGYAAGVADAHDAEAQRKQAGLGADHVHHFAVDKDVPWSAVEGYFKGLISVLGVARTGTYGSFRIIEGAYGLGIRYLWQTLAWSGGKVSRHATLYQSGGTVLSGDADINHALAPDWGQYPRPTEEDMATPQEIAQAVWDHAETNRATGKPVRMGTVLAWADFERQQTVSAFTAQIGALSATVSALAKAVGAAGGLTAEQITAAAEAGATAALDRLGSALEAPAPTSASTAPSA</sequence>
<keyword evidence="1" id="KW-0378">Hydrolase</keyword>
<gene>
    <name evidence="1" type="ORF">ACEZDG_14205</name>
</gene>
<proteinExistence type="predicted"/>
<keyword evidence="2" id="KW-1185">Reference proteome</keyword>
<reference evidence="1 2" key="1">
    <citation type="submission" date="2024-09" db="EMBL/GenBank/DDBJ databases">
        <authorList>
            <person name="Lee S.D."/>
        </authorList>
    </citation>
    <scope>NUCLEOTIDE SEQUENCE [LARGE SCALE GENOMIC DNA]</scope>
    <source>
        <strain evidence="1 2">N1-1</strain>
    </source>
</reference>
<evidence type="ECO:0000313" key="1">
    <source>
        <dbReference type="EMBL" id="MFC1410419.1"/>
    </source>
</evidence>
<organism evidence="1 2">
    <name type="scientific">Streptacidiphilus alkalitolerans</name>
    <dbReference type="NCBI Taxonomy" id="3342712"/>
    <lineage>
        <taxon>Bacteria</taxon>
        <taxon>Bacillati</taxon>
        <taxon>Actinomycetota</taxon>
        <taxon>Actinomycetes</taxon>
        <taxon>Kitasatosporales</taxon>
        <taxon>Streptomycetaceae</taxon>
        <taxon>Streptacidiphilus</taxon>
    </lineage>
</organism>